<dbReference type="EMBL" id="CAJVPY010003659">
    <property type="protein sequence ID" value="CAG8597840.1"/>
    <property type="molecule type" value="Genomic_DNA"/>
</dbReference>
<keyword evidence="1" id="KW-1133">Transmembrane helix</keyword>
<name>A0A9N9CBV2_9GLOM</name>
<dbReference type="Proteomes" id="UP000789405">
    <property type="component" value="Unassembled WGS sequence"/>
</dbReference>
<dbReference type="Gene3D" id="1.20.5.340">
    <property type="match status" value="1"/>
</dbReference>
<evidence type="ECO:0000313" key="3">
    <source>
        <dbReference type="EMBL" id="CAG8597840.1"/>
    </source>
</evidence>
<evidence type="ECO:0000313" key="4">
    <source>
        <dbReference type="Proteomes" id="UP000789405"/>
    </source>
</evidence>
<keyword evidence="2" id="KW-0732">Signal</keyword>
<feature type="signal peptide" evidence="2">
    <location>
        <begin position="1"/>
        <end position="21"/>
    </location>
</feature>
<organism evidence="3 4">
    <name type="scientific">Dentiscutata erythropus</name>
    <dbReference type="NCBI Taxonomy" id="1348616"/>
    <lineage>
        <taxon>Eukaryota</taxon>
        <taxon>Fungi</taxon>
        <taxon>Fungi incertae sedis</taxon>
        <taxon>Mucoromycota</taxon>
        <taxon>Glomeromycotina</taxon>
        <taxon>Glomeromycetes</taxon>
        <taxon>Diversisporales</taxon>
        <taxon>Gigasporaceae</taxon>
        <taxon>Dentiscutata</taxon>
    </lineage>
</organism>
<protein>
    <submittedName>
        <fullName evidence="3">6116_t:CDS:1</fullName>
    </submittedName>
</protein>
<gene>
    <name evidence="3" type="ORF">DERYTH_LOCUS7489</name>
</gene>
<keyword evidence="1" id="KW-0812">Transmembrane</keyword>
<keyword evidence="1" id="KW-0472">Membrane</keyword>
<dbReference type="OrthoDB" id="2436985at2759"/>
<reference evidence="3" key="1">
    <citation type="submission" date="2021-06" db="EMBL/GenBank/DDBJ databases">
        <authorList>
            <person name="Kallberg Y."/>
            <person name="Tangrot J."/>
            <person name="Rosling A."/>
        </authorList>
    </citation>
    <scope>NUCLEOTIDE SEQUENCE</scope>
    <source>
        <strain evidence="3">MA453B</strain>
    </source>
</reference>
<proteinExistence type="predicted"/>
<keyword evidence="4" id="KW-1185">Reference proteome</keyword>
<evidence type="ECO:0000256" key="2">
    <source>
        <dbReference type="SAM" id="SignalP"/>
    </source>
</evidence>
<feature type="chain" id="PRO_5040184436" evidence="2">
    <location>
        <begin position="22"/>
        <end position="369"/>
    </location>
</feature>
<feature type="transmembrane region" description="Helical" evidence="1">
    <location>
        <begin position="45"/>
        <end position="60"/>
    </location>
</feature>
<evidence type="ECO:0000256" key="1">
    <source>
        <dbReference type="SAM" id="Phobius"/>
    </source>
</evidence>
<sequence>MFSNIPDVFLFILFLFTLALTYDSFHKVNLELEMIQSILSENIKYLYFILICLITLWHKIDSTSRTEAKKIEAIFALNNEIRNDITGIRNDITGICNNITGIHNDITGIRNEITGMHNDITGIHNDINRIRGTSNFGFACLFILYHKINSISQTEPKKIEAILALTNEIPSKLIQYPKLKPKKIEAILALTNEIRDNINKMHNTSRIEHKKIISDLSINVNRICETSKKENEEIGKTISDLISDLRKNFNEIREAEQSLIFQAVLNQFSNTKSISTRQISSCNDTETLRSKFKSLVDQRTERDRLSFPGPVLKALTTDIDLHIDTLAKFYLGLTKPHTKTLKEISGWVDEETKRNNNKNIYNFSRLLQN</sequence>
<comment type="caution">
    <text evidence="3">The sequence shown here is derived from an EMBL/GenBank/DDBJ whole genome shotgun (WGS) entry which is preliminary data.</text>
</comment>
<dbReference type="AlphaFoldDB" id="A0A9N9CBV2"/>
<accession>A0A9N9CBV2</accession>